<evidence type="ECO:0000313" key="1">
    <source>
        <dbReference type="EMBL" id="KAG6735279.1"/>
    </source>
</evidence>
<dbReference type="Proteomes" id="UP000886885">
    <property type="component" value="Unassembled WGS sequence"/>
</dbReference>
<gene>
    <name evidence="1" type="ORF">POTOM_062181</name>
</gene>
<sequence length="98" mass="11335">MKGRVRCSGEGEETARRWSVELSHKEGRSGDGYWRMTTGVVVFSWIFEKVSYYDDDLFSKLSEIEQASDKERLVTGTTFVHGSYGAYRTFDELWDGEM</sequence>
<dbReference type="OrthoDB" id="10520007at2759"/>
<accession>A0A8X8C0K9</accession>
<organism evidence="1 2">
    <name type="scientific">Populus tomentosa</name>
    <name type="common">Chinese white poplar</name>
    <dbReference type="NCBI Taxonomy" id="118781"/>
    <lineage>
        <taxon>Eukaryota</taxon>
        <taxon>Viridiplantae</taxon>
        <taxon>Streptophyta</taxon>
        <taxon>Embryophyta</taxon>
        <taxon>Tracheophyta</taxon>
        <taxon>Spermatophyta</taxon>
        <taxon>Magnoliopsida</taxon>
        <taxon>eudicotyledons</taxon>
        <taxon>Gunneridae</taxon>
        <taxon>Pentapetalae</taxon>
        <taxon>rosids</taxon>
        <taxon>fabids</taxon>
        <taxon>Malpighiales</taxon>
        <taxon>Salicaceae</taxon>
        <taxon>Saliceae</taxon>
        <taxon>Populus</taxon>
    </lineage>
</organism>
<reference evidence="1" key="1">
    <citation type="journal article" date="2020" name="bioRxiv">
        <title>Hybrid origin of Populus tomentosa Carr. identified through genome sequencing and phylogenomic analysis.</title>
        <authorList>
            <person name="An X."/>
            <person name="Gao K."/>
            <person name="Chen Z."/>
            <person name="Li J."/>
            <person name="Yang X."/>
            <person name="Yang X."/>
            <person name="Zhou J."/>
            <person name="Guo T."/>
            <person name="Zhao T."/>
            <person name="Huang S."/>
            <person name="Miao D."/>
            <person name="Khan W.U."/>
            <person name="Rao P."/>
            <person name="Ye M."/>
            <person name="Lei B."/>
            <person name="Liao W."/>
            <person name="Wang J."/>
            <person name="Ji L."/>
            <person name="Li Y."/>
            <person name="Guo B."/>
            <person name="Mustafa N.S."/>
            <person name="Li S."/>
            <person name="Yun Q."/>
            <person name="Keller S.R."/>
            <person name="Mao J."/>
            <person name="Zhang R."/>
            <person name="Strauss S.H."/>
        </authorList>
    </citation>
    <scope>NUCLEOTIDE SEQUENCE</scope>
    <source>
        <strain evidence="1">GM15</strain>
        <tissue evidence="1">Leaf</tissue>
    </source>
</reference>
<protein>
    <submittedName>
        <fullName evidence="1">Uncharacterized protein</fullName>
    </submittedName>
</protein>
<dbReference type="EMBL" id="JAAWWB010002329">
    <property type="protein sequence ID" value="KAG6735279.1"/>
    <property type="molecule type" value="Genomic_DNA"/>
</dbReference>
<name>A0A8X8C0K9_POPTO</name>
<evidence type="ECO:0000313" key="2">
    <source>
        <dbReference type="Proteomes" id="UP000886885"/>
    </source>
</evidence>
<keyword evidence="2" id="KW-1185">Reference proteome</keyword>
<proteinExistence type="predicted"/>
<comment type="caution">
    <text evidence="1">The sequence shown here is derived from an EMBL/GenBank/DDBJ whole genome shotgun (WGS) entry which is preliminary data.</text>
</comment>
<dbReference type="AlphaFoldDB" id="A0A8X8C0K9"/>